<keyword evidence="6" id="KW-1185">Reference proteome</keyword>
<dbReference type="InterPro" id="IPR001496">
    <property type="entry name" value="SOCS_box"/>
</dbReference>
<evidence type="ECO:0000256" key="2">
    <source>
        <dbReference type="ARBA" id="ARBA00023043"/>
    </source>
</evidence>
<dbReference type="SMART" id="SM00969">
    <property type="entry name" value="SOCS_box"/>
    <property type="match status" value="1"/>
</dbReference>
<dbReference type="PANTHER" id="PTHR24171">
    <property type="entry name" value="ANKYRIN REPEAT DOMAIN-CONTAINING PROTEIN 39-RELATED"/>
    <property type="match status" value="1"/>
</dbReference>
<dbReference type="InterPro" id="IPR036770">
    <property type="entry name" value="Ankyrin_rpt-contain_sf"/>
</dbReference>
<feature type="repeat" description="ANK" evidence="3">
    <location>
        <begin position="80"/>
        <end position="112"/>
    </location>
</feature>
<reference evidence="5 6" key="1">
    <citation type="submission" date="2018-04" db="EMBL/GenBank/DDBJ databases">
        <title>The genome of golden apple snail Pomacea canaliculata provides insight into stress tolerance and invasive adaptation.</title>
        <authorList>
            <person name="Liu C."/>
            <person name="Liu B."/>
            <person name="Ren Y."/>
            <person name="Zhang Y."/>
            <person name="Wang H."/>
            <person name="Li S."/>
            <person name="Jiang F."/>
            <person name="Yin L."/>
            <person name="Zhang G."/>
            <person name="Qian W."/>
            <person name="Fan W."/>
        </authorList>
    </citation>
    <scope>NUCLEOTIDE SEQUENCE [LARGE SCALE GENOMIC DNA]</scope>
    <source>
        <strain evidence="5">SZHN2017</strain>
        <tissue evidence="5">Muscle</tissue>
    </source>
</reference>
<dbReference type="EMBL" id="PZQS01000014">
    <property type="protein sequence ID" value="PVD18469.1"/>
    <property type="molecule type" value="Genomic_DNA"/>
</dbReference>
<dbReference type="InterPro" id="IPR002110">
    <property type="entry name" value="Ankyrin_rpt"/>
</dbReference>
<name>A0A2T7NBD1_POMCA</name>
<dbReference type="InterPro" id="IPR036036">
    <property type="entry name" value="SOCS_box-like_dom_sf"/>
</dbReference>
<evidence type="ECO:0000259" key="4">
    <source>
        <dbReference type="PROSITE" id="PS50225"/>
    </source>
</evidence>
<evidence type="ECO:0000313" key="5">
    <source>
        <dbReference type="EMBL" id="PVD18469.1"/>
    </source>
</evidence>
<comment type="caution">
    <text evidence="5">The sequence shown here is derived from an EMBL/GenBank/DDBJ whole genome shotgun (WGS) entry which is preliminary data.</text>
</comment>
<dbReference type="PROSITE" id="PS50088">
    <property type="entry name" value="ANK_REPEAT"/>
    <property type="match status" value="4"/>
</dbReference>
<evidence type="ECO:0000256" key="3">
    <source>
        <dbReference type="PROSITE-ProRule" id="PRU00023"/>
    </source>
</evidence>
<feature type="repeat" description="ANK" evidence="3">
    <location>
        <begin position="47"/>
        <end position="79"/>
    </location>
</feature>
<gene>
    <name evidence="5" type="ORF">C0Q70_21018</name>
</gene>
<protein>
    <recommendedName>
        <fullName evidence="4">SOCS box domain-containing protein</fullName>
    </recommendedName>
</protein>
<dbReference type="SMART" id="SM00248">
    <property type="entry name" value="ANK"/>
    <property type="match status" value="8"/>
</dbReference>
<dbReference type="AlphaFoldDB" id="A0A2T7NBD1"/>
<evidence type="ECO:0000256" key="1">
    <source>
        <dbReference type="ARBA" id="ARBA00022737"/>
    </source>
</evidence>
<feature type="repeat" description="ANK" evidence="3">
    <location>
        <begin position="113"/>
        <end position="145"/>
    </location>
</feature>
<sequence>MGSLAGGGESKGFILVSHLHDAAECGDTTLARHLLEEGIDVRSSYDDGVTALHLASCKGHVSFVDLLLKSRCPPDIGTSIGLTPLHYAAAQGHTKVIEMLVSAGAHVNASCAKGRTPLFVAAENGTLESVKTLLKAGSQVNCASDLAMKRWSGFCCSMGPVLTLLIAITTSPCTVQFRSGNTRLASAILAAGTERNILNKNFESPVHIAVRTGDSLMLELLIKEGCDVNYCEPVGNVTPLHMAINMQHSPALFSCLLNLLLQGGCILNWRAYSTLETPLYRSLDIDREDICKMLLSNGANPNLASPFDITALQKACRRGKTYLVNLMLNCGINWKRERWLQYYAAQQGEVTEFKEINKMLRRWKTEVVSLQAQCRIQIRRILEENLKQKLQYIPVPQKVRDYILLHDLL</sequence>
<dbReference type="PROSITE" id="PS50225">
    <property type="entry name" value="SOCS"/>
    <property type="match status" value="1"/>
</dbReference>
<dbReference type="PRINTS" id="PR01415">
    <property type="entry name" value="ANKYRIN"/>
</dbReference>
<dbReference type="PROSITE" id="PS50297">
    <property type="entry name" value="ANK_REP_REGION"/>
    <property type="match status" value="4"/>
</dbReference>
<dbReference type="GO" id="GO:0035556">
    <property type="term" value="P:intracellular signal transduction"/>
    <property type="evidence" value="ECO:0007669"/>
    <property type="project" value="InterPro"/>
</dbReference>
<dbReference type="OrthoDB" id="194358at2759"/>
<proteinExistence type="predicted"/>
<dbReference type="STRING" id="400727.A0A2T7NBD1"/>
<evidence type="ECO:0000313" key="6">
    <source>
        <dbReference type="Proteomes" id="UP000245119"/>
    </source>
</evidence>
<accession>A0A2T7NBD1</accession>
<dbReference type="Gene3D" id="1.25.40.20">
    <property type="entry name" value="Ankyrin repeat-containing domain"/>
    <property type="match status" value="2"/>
</dbReference>
<feature type="domain" description="SOCS box" evidence="4">
    <location>
        <begin position="355"/>
        <end position="403"/>
    </location>
</feature>
<keyword evidence="1" id="KW-0677">Repeat</keyword>
<feature type="repeat" description="ANK" evidence="3">
    <location>
        <begin position="201"/>
        <end position="233"/>
    </location>
</feature>
<dbReference type="Pfam" id="PF07525">
    <property type="entry name" value="SOCS_box"/>
    <property type="match status" value="1"/>
</dbReference>
<dbReference type="Pfam" id="PF00023">
    <property type="entry name" value="Ank"/>
    <property type="match status" value="1"/>
</dbReference>
<dbReference type="Proteomes" id="UP000245119">
    <property type="component" value="Linkage Group LG14"/>
</dbReference>
<dbReference type="Pfam" id="PF12796">
    <property type="entry name" value="Ank_2"/>
    <property type="match status" value="2"/>
</dbReference>
<dbReference type="SUPFAM" id="SSF48403">
    <property type="entry name" value="Ankyrin repeat"/>
    <property type="match status" value="1"/>
</dbReference>
<organism evidence="5 6">
    <name type="scientific">Pomacea canaliculata</name>
    <name type="common">Golden apple snail</name>
    <dbReference type="NCBI Taxonomy" id="400727"/>
    <lineage>
        <taxon>Eukaryota</taxon>
        <taxon>Metazoa</taxon>
        <taxon>Spiralia</taxon>
        <taxon>Lophotrochozoa</taxon>
        <taxon>Mollusca</taxon>
        <taxon>Gastropoda</taxon>
        <taxon>Caenogastropoda</taxon>
        <taxon>Architaenioglossa</taxon>
        <taxon>Ampullarioidea</taxon>
        <taxon>Ampullariidae</taxon>
        <taxon>Pomacea</taxon>
    </lineage>
</organism>
<dbReference type="SUPFAM" id="SSF158235">
    <property type="entry name" value="SOCS box-like"/>
    <property type="match status" value="1"/>
</dbReference>
<keyword evidence="2 3" id="KW-0040">ANK repeat</keyword>